<evidence type="ECO:0000256" key="3">
    <source>
        <dbReference type="ARBA" id="ARBA00022806"/>
    </source>
</evidence>
<dbReference type="SUPFAM" id="SSF52540">
    <property type="entry name" value="P-loop containing nucleoside triphosphate hydrolases"/>
    <property type="match status" value="1"/>
</dbReference>
<protein>
    <recommendedName>
        <fullName evidence="7">DNA 3'-5' helicase</fullName>
        <ecNumber evidence="7">5.6.2.4</ecNumber>
    </recommendedName>
    <alternativeName>
        <fullName evidence="8">DNA 3'-5' helicase II</fullName>
    </alternativeName>
</protein>
<keyword evidence="1 10" id="KW-0547">Nucleotide-binding</keyword>
<evidence type="ECO:0000256" key="4">
    <source>
        <dbReference type="ARBA" id="ARBA00022840"/>
    </source>
</evidence>
<feature type="binding site" evidence="10">
    <location>
        <begin position="35"/>
        <end position="42"/>
    </location>
    <ligand>
        <name>ATP</name>
        <dbReference type="ChEBI" id="CHEBI:30616"/>
    </ligand>
</feature>
<dbReference type="RefSeq" id="WP_309151858.1">
    <property type="nucleotide sequence ID" value="NZ_CP133568.1"/>
</dbReference>
<dbReference type="PROSITE" id="PS51198">
    <property type="entry name" value="UVRD_HELICASE_ATP_BIND"/>
    <property type="match status" value="1"/>
</dbReference>
<keyword evidence="2 10" id="KW-0378">Hydrolase</keyword>
<evidence type="ECO:0000259" key="11">
    <source>
        <dbReference type="PROSITE" id="PS51198"/>
    </source>
</evidence>
<comment type="catalytic activity">
    <reaction evidence="6">
        <text>Couples ATP hydrolysis with the unwinding of duplex DNA by translocating in the 3'-5' direction.</text>
        <dbReference type="EC" id="5.6.2.4"/>
    </reaction>
</comment>
<keyword evidence="13" id="KW-1185">Reference proteome</keyword>
<name>A0ABY9P7J2_9GAMM</name>
<dbReference type="EMBL" id="CP133568">
    <property type="protein sequence ID" value="WMT02961.1"/>
    <property type="molecule type" value="Genomic_DNA"/>
</dbReference>
<accession>A0ABY9P7J2</accession>
<evidence type="ECO:0000256" key="1">
    <source>
        <dbReference type="ARBA" id="ARBA00022741"/>
    </source>
</evidence>
<reference evidence="12 13" key="1">
    <citation type="submission" date="2023-08" db="EMBL/GenBank/DDBJ databases">
        <title>The whole genome sequence of Lysobacter yananisis.</title>
        <authorList>
            <person name="Sun H."/>
        </authorList>
    </citation>
    <scope>NUCLEOTIDE SEQUENCE [LARGE SCALE GENOMIC DNA]</scope>
    <source>
        <strain evidence="12 13">SNNU513</strain>
    </source>
</reference>
<dbReference type="PANTHER" id="PTHR11070">
    <property type="entry name" value="UVRD / RECB / PCRA DNA HELICASE FAMILY MEMBER"/>
    <property type="match status" value="1"/>
</dbReference>
<comment type="catalytic activity">
    <reaction evidence="9">
        <text>ATP + H2O = ADP + phosphate + H(+)</text>
        <dbReference type="Rhea" id="RHEA:13065"/>
        <dbReference type="ChEBI" id="CHEBI:15377"/>
        <dbReference type="ChEBI" id="CHEBI:15378"/>
        <dbReference type="ChEBI" id="CHEBI:30616"/>
        <dbReference type="ChEBI" id="CHEBI:43474"/>
        <dbReference type="ChEBI" id="CHEBI:456216"/>
        <dbReference type="EC" id="5.6.2.4"/>
    </reaction>
</comment>
<dbReference type="Pfam" id="PF00580">
    <property type="entry name" value="UvrD-helicase"/>
    <property type="match status" value="1"/>
</dbReference>
<dbReference type="Gene3D" id="3.40.50.300">
    <property type="entry name" value="P-loop containing nucleotide triphosphate hydrolases"/>
    <property type="match status" value="3"/>
</dbReference>
<gene>
    <name evidence="12" type="ORF">RDV84_23860</name>
</gene>
<evidence type="ECO:0000256" key="10">
    <source>
        <dbReference type="PROSITE-ProRule" id="PRU00560"/>
    </source>
</evidence>
<evidence type="ECO:0000256" key="8">
    <source>
        <dbReference type="ARBA" id="ARBA00034923"/>
    </source>
</evidence>
<dbReference type="InterPro" id="IPR014017">
    <property type="entry name" value="DNA_helicase_UvrD-like_C"/>
</dbReference>
<dbReference type="CDD" id="cd17932">
    <property type="entry name" value="DEXQc_UvrD"/>
    <property type="match status" value="1"/>
</dbReference>
<dbReference type="Proteomes" id="UP001229313">
    <property type="component" value="Chromosome"/>
</dbReference>
<proteinExistence type="predicted"/>
<dbReference type="InterPro" id="IPR014016">
    <property type="entry name" value="UvrD-like_ATP-bd"/>
</dbReference>
<dbReference type="InterPro" id="IPR027417">
    <property type="entry name" value="P-loop_NTPase"/>
</dbReference>
<dbReference type="EC" id="5.6.2.4" evidence="7"/>
<evidence type="ECO:0000256" key="5">
    <source>
        <dbReference type="ARBA" id="ARBA00023235"/>
    </source>
</evidence>
<dbReference type="Pfam" id="PF13361">
    <property type="entry name" value="UvrD_C"/>
    <property type="match status" value="1"/>
</dbReference>
<feature type="domain" description="UvrD-like helicase ATP-binding" evidence="11">
    <location>
        <begin position="14"/>
        <end position="300"/>
    </location>
</feature>
<organism evidence="12 13">
    <name type="scientific">Lysobacter yananisis</name>
    <dbReference type="NCBI Taxonomy" id="1003114"/>
    <lineage>
        <taxon>Bacteria</taxon>
        <taxon>Pseudomonadati</taxon>
        <taxon>Pseudomonadota</taxon>
        <taxon>Gammaproteobacteria</taxon>
        <taxon>Lysobacterales</taxon>
        <taxon>Lysobacteraceae</taxon>
        <taxon>Lysobacter</taxon>
    </lineage>
</organism>
<evidence type="ECO:0000313" key="13">
    <source>
        <dbReference type="Proteomes" id="UP001229313"/>
    </source>
</evidence>
<dbReference type="InterPro" id="IPR000212">
    <property type="entry name" value="DNA_helicase_UvrD/REP"/>
</dbReference>
<dbReference type="PANTHER" id="PTHR11070:SF2">
    <property type="entry name" value="ATP-DEPENDENT DNA HELICASE SRS2"/>
    <property type="match status" value="1"/>
</dbReference>
<evidence type="ECO:0000256" key="7">
    <source>
        <dbReference type="ARBA" id="ARBA00034808"/>
    </source>
</evidence>
<evidence type="ECO:0000313" key="12">
    <source>
        <dbReference type="EMBL" id="WMT02961.1"/>
    </source>
</evidence>
<keyword evidence="4 10" id="KW-0067">ATP-binding</keyword>
<keyword evidence="5" id="KW-0413">Isomerase</keyword>
<keyword evidence="3 10" id="KW-0347">Helicase</keyword>
<sequence length="627" mass="70216">MSYIRSEDWRLRGIESFEDAAWRALCAPGSACVVAGPGSGKTEFLAQRAAYLLETGQCPAPQRLLAISFKRDAAKNLALRVRERCPPEIANRFDSYTFDALAKQLVDRFHPAIPAQWRPSSPYRIAYLKPRDVEAFFSQAQKDAPLPWQREIAGIKQNTFEAERVGAYRLPVAQIAAASGSDYAIHRWWALQLATQPSSSLTFISINRLAELLIRASPYIRRALRATYPFVFVDEFQDTTFAQYDFLLSVFGGGSSRLTVVGDNKQRIMVWAGARVDAFERFTTDFSASSFALLCNFRSTTDLVRIQNVVARALDSTAPVAVARASAQISEGVAQVWRSSSKAQEVNHIARWIATDMQSRQRQPRDYAILVRQRADDYEAELSAPFARLGLRLRNEARNLGDTTLQDLLADDLARIFISLLRLGSIRRAPVAWKTCTSALLQIRGVMPDDIIGQERIEDELSKFKDLLRADMKTLTPHGESAEILLMRIKKFLDLNAVVRAYPEYNTGELATIMLEAFRLHFIQSTEGATDWTECLDAFEGASHIPLLTVHKSKGLEYDTTIFVGLDDRAWWAHTPGNSEGLATFFVALSRAKQRAIFAFCQERGGRSNVAELFKLLADAGVPEIAI</sequence>
<evidence type="ECO:0000256" key="9">
    <source>
        <dbReference type="ARBA" id="ARBA00048988"/>
    </source>
</evidence>
<evidence type="ECO:0000256" key="2">
    <source>
        <dbReference type="ARBA" id="ARBA00022801"/>
    </source>
</evidence>
<evidence type="ECO:0000256" key="6">
    <source>
        <dbReference type="ARBA" id="ARBA00034617"/>
    </source>
</evidence>
<dbReference type="GO" id="GO:0004386">
    <property type="term" value="F:helicase activity"/>
    <property type="evidence" value="ECO:0007669"/>
    <property type="project" value="UniProtKB-KW"/>
</dbReference>
<dbReference type="GO" id="GO:0016787">
    <property type="term" value="F:hydrolase activity"/>
    <property type="evidence" value="ECO:0007669"/>
    <property type="project" value="UniProtKB-KW"/>
</dbReference>